<dbReference type="PANTHER" id="PTHR43394:SF1">
    <property type="entry name" value="ATP-BINDING CASSETTE SUB-FAMILY B MEMBER 10, MITOCHONDRIAL"/>
    <property type="match status" value="1"/>
</dbReference>
<accession>A0ABW1MIU8</accession>
<feature type="region of interest" description="Disordered" evidence="7">
    <location>
        <begin position="559"/>
        <end position="583"/>
    </location>
</feature>
<name>A0ABW1MIU8_9ACTN</name>
<dbReference type="InterPro" id="IPR036640">
    <property type="entry name" value="ABC1_TM_sf"/>
</dbReference>
<sequence length="583" mass="60568">MDRRAADRLLLAAARRGGPWVPAMMATSLLLAGVYTVLPALMGRTVDAVLTGGHTVTWLALSIAAIVVLMVCDLLDDLVGKLAEARSTAWLRHTLLLHVLDLGIRATRRFTAGDLVGRLVGNCARTGQVASTLVWAVVDLVPPVGAVVALALIDPWLCLTFLVGLPVVLSLVRTFVRDASDINERYYEAQGRVAARLVDALAGIRTIAAAGTVDREVRRVLGPLPELRRHGAGMWQVLARVSGREALVIPLLEVAVLAVAGLQLAHGRISPGQVLAAGEYVVLATGISSLVSSASRLALARATAGRVAEVLAEPPVAYGGERLPDGPGTLEFRGVTVRGPRGTVLEDLRLTVPGGSLVAVVGRSGSGKSVLAALAGRLTDPDEGEVLLDGVPLRRLGRSVLREAVAYGFERPVLLGETFADAIAFGPRPAGAEEVARQAAAARADTFIRRLPQGYGTRPADAPISGGEAQRVGLARAFVQAGRVLVLDDVAASLDTVTEHHISQVLTGALAGRTRLVVTHRASTAARADRVVWLDGGGVRGQGTHGELWSQPAYRAAFQPDPAGAGPGADPGADAAAAAEGAA</sequence>
<evidence type="ECO:0000256" key="8">
    <source>
        <dbReference type="SAM" id="Phobius"/>
    </source>
</evidence>
<dbReference type="EMBL" id="JBHSPX010000004">
    <property type="protein sequence ID" value="MFC6063378.1"/>
    <property type="molecule type" value="Genomic_DNA"/>
</dbReference>
<dbReference type="PROSITE" id="PS50929">
    <property type="entry name" value="ABC_TM1F"/>
    <property type="match status" value="1"/>
</dbReference>
<evidence type="ECO:0000256" key="5">
    <source>
        <dbReference type="ARBA" id="ARBA00022989"/>
    </source>
</evidence>
<keyword evidence="12" id="KW-1185">Reference proteome</keyword>
<gene>
    <name evidence="11" type="ORF">ACFP4F_12555</name>
</gene>
<comment type="caution">
    <text evidence="11">The sequence shown here is derived from an EMBL/GenBank/DDBJ whole genome shotgun (WGS) entry which is preliminary data.</text>
</comment>
<dbReference type="InterPro" id="IPR003439">
    <property type="entry name" value="ABC_transporter-like_ATP-bd"/>
</dbReference>
<dbReference type="Proteomes" id="UP001596139">
    <property type="component" value="Unassembled WGS sequence"/>
</dbReference>
<evidence type="ECO:0000256" key="2">
    <source>
        <dbReference type="ARBA" id="ARBA00022692"/>
    </source>
</evidence>
<dbReference type="SUPFAM" id="SSF52540">
    <property type="entry name" value="P-loop containing nucleoside triphosphate hydrolases"/>
    <property type="match status" value="1"/>
</dbReference>
<evidence type="ECO:0000256" key="1">
    <source>
        <dbReference type="ARBA" id="ARBA00004651"/>
    </source>
</evidence>
<dbReference type="InterPro" id="IPR039421">
    <property type="entry name" value="Type_1_exporter"/>
</dbReference>
<dbReference type="Pfam" id="PF00664">
    <property type="entry name" value="ABC_membrane"/>
    <property type="match status" value="1"/>
</dbReference>
<evidence type="ECO:0000259" key="10">
    <source>
        <dbReference type="PROSITE" id="PS50929"/>
    </source>
</evidence>
<evidence type="ECO:0000259" key="9">
    <source>
        <dbReference type="PROSITE" id="PS50893"/>
    </source>
</evidence>
<feature type="transmembrane region" description="Helical" evidence="8">
    <location>
        <begin position="20"/>
        <end position="38"/>
    </location>
</feature>
<dbReference type="RefSeq" id="WP_078649161.1">
    <property type="nucleotide sequence ID" value="NZ_JBHSPX010000004.1"/>
</dbReference>
<dbReference type="Pfam" id="PF00005">
    <property type="entry name" value="ABC_tran"/>
    <property type="match status" value="1"/>
</dbReference>
<evidence type="ECO:0000256" key="7">
    <source>
        <dbReference type="SAM" id="MobiDB-lite"/>
    </source>
</evidence>
<dbReference type="PANTHER" id="PTHR43394">
    <property type="entry name" value="ATP-DEPENDENT PERMEASE MDL1, MITOCHONDRIAL"/>
    <property type="match status" value="1"/>
</dbReference>
<dbReference type="InterPro" id="IPR027417">
    <property type="entry name" value="P-loop_NTPase"/>
</dbReference>
<evidence type="ECO:0000313" key="11">
    <source>
        <dbReference type="EMBL" id="MFC6063378.1"/>
    </source>
</evidence>
<proteinExistence type="predicted"/>
<feature type="domain" description="ABC transporter" evidence="9">
    <location>
        <begin position="330"/>
        <end position="561"/>
    </location>
</feature>
<evidence type="ECO:0000256" key="6">
    <source>
        <dbReference type="ARBA" id="ARBA00023136"/>
    </source>
</evidence>
<keyword evidence="3" id="KW-0547">Nucleotide-binding</keyword>
<dbReference type="PROSITE" id="PS50893">
    <property type="entry name" value="ABC_TRANSPORTER_2"/>
    <property type="match status" value="1"/>
</dbReference>
<dbReference type="GO" id="GO:0005524">
    <property type="term" value="F:ATP binding"/>
    <property type="evidence" value="ECO:0007669"/>
    <property type="project" value="UniProtKB-KW"/>
</dbReference>
<dbReference type="InterPro" id="IPR011527">
    <property type="entry name" value="ABC1_TM_dom"/>
</dbReference>
<dbReference type="PROSITE" id="PS00211">
    <property type="entry name" value="ABC_TRANSPORTER_1"/>
    <property type="match status" value="1"/>
</dbReference>
<protein>
    <submittedName>
        <fullName evidence="11">ABC transporter ATP-binding protein</fullName>
    </submittedName>
</protein>
<reference evidence="12" key="1">
    <citation type="journal article" date="2019" name="Int. J. Syst. Evol. Microbiol.">
        <title>The Global Catalogue of Microorganisms (GCM) 10K type strain sequencing project: providing services to taxonomists for standard genome sequencing and annotation.</title>
        <authorList>
            <consortium name="The Broad Institute Genomics Platform"/>
            <consortium name="The Broad Institute Genome Sequencing Center for Infectious Disease"/>
            <person name="Wu L."/>
            <person name="Ma J."/>
        </authorList>
    </citation>
    <scope>NUCLEOTIDE SEQUENCE [LARGE SCALE GENOMIC DNA]</scope>
    <source>
        <strain evidence="12">CGMCC 1.15180</strain>
    </source>
</reference>
<evidence type="ECO:0000256" key="4">
    <source>
        <dbReference type="ARBA" id="ARBA00022840"/>
    </source>
</evidence>
<feature type="transmembrane region" description="Helical" evidence="8">
    <location>
        <begin position="58"/>
        <end position="76"/>
    </location>
</feature>
<feature type="domain" description="ABC transmembrane type-1" evidence="10">
    <location>
        <begin position="23"/>
        <end position="300"/>
    </location>
</feature>
<keyword evidence="5 8" id="KW-1133">Transmembrane helix</keyword>
<dbReference type="Gene3D" id="3.40.50.300">
    <property type="entry name" value="P-loop containing nucleotide triphosphate hydrolases"/>
    <property type="match status" value="1"/>
</dbReference>
<evidence type="ECO:0000256" key="3">
    <source>
        <dbReference type="ARBA" id="ARBA00022741"/>
    </source>
</evidence>
<keyword evidence="6 8" id="KW-0472">Membrane</keyword>
<dbReference type="Gene3D" id="1.20.1560.10">
    <property type="entry name" value="ABC transporter type 1, transmembrane domain"/>
    <property type="match status" value="1"/>
</dbReference>
<dbReference type="InterPro" id="IPR003593">
    <property type="entry name" value="AAA+_ATPase"/>
</dbReference>
<organism evidence="11 12">
    <name type="scientific">Streptomyces ochraceiscleroticus</name>
    <dbReference type="NCBI Taxonomy" id="47761"/>
    <lineage>
        <taxon>Bacteria</taxon>
        <taxon>Bacillati</taxon>
        <taxon>Actinomycetota</taxon>
        <taxon>Actinomycetes</taxon>
        <taxon>Kitasatosporales</taxon>
        <taxon>Streptomycetaceae</taxon>
        <taxon>Streptomyces</taxon>
    </lineage>
</organism>
<keyword evidence="4 11" id="KW-0067">ATP-binding</keyword>
<dbReference type="SUPFAM" id="SSF90123">
    <property type="entry name" value="ABC transporter transmembrane region"/>
    <property type="match status" value="1"/>
</dbReference>
<dbReference type="SMART" id="SM00382">
    <property type="entry name" value="AAA"/>
    <property type="match status" value="1"/>
</dbReference>
<dbReference type="InterPro" id="IPR017871">
    <property type="entry name" value="ABC_transporter-like_CS"/>
</dbReference>
<evidence type="ECO:0000313" key="12">
    <source>
        <dbReference type="Proteomes" id="UP001596139"/>
    </source>
</evidence>
<comment type="subcellular location">
    <subcellularLocation>
        <location evidence="1">Cell membrane</location>
        <topology evidence="1">Multi-pass membrane protein</topology>
    </subcellularLocation>
</comment>
<keyword evidence="2 8" id="KW-0812">Transmembrane</keyword>